<protein>
    <submittedName>
        <fullName evidence="4">Glycosyl transferase, family 2</fullName>
    </submittedName>
</protein>
<dbReference type="HOGENOM" id="CLU_779883_0_0_2"/>
<keyword evidence="3" id="KW-0472">Membrane</keyword>
<dbReference type="GO" id="GO:0016757">
    <property type="term" value="F:glycosyltransferase activity"/>
    <property type="evidence" value="ECO:0007669"/>
    <property type="project" value="UniProtKB-KW"/>
</dbReference>
<keyword evidence="2 4" id="KW-0808">Transferase</keyword>
<keyword evidence="3" id="KW-0812">Transmembrane</keyword>
<dbReference type="PANTHER" id="PTHR43630">
    <property type="entry name" value="POLY-BETA-1,6-N-ACETYL-D-GLUCOSAMINE SYNTHASE"/>
    <property type="match status" value="1"/>
</dbReference>
<reference evidence="5" key="1">
    <citation type="journal article" date="2008" name="J. Bacteriol.">
        <title>Genome sequence of Thermofilum pendens reveals an exceptional loss of biosynthetic pathways without genome reduction.</title>
        <authorList>
            <person name="Anderson I."/>
            <person name="Rodriguez J."/>
            <person name="Susanti D."/>
            <person name="Porat I."/>
            <person name="Reich C."/>
            <person name="Ulrich L.E."/>
            <person name="Elkins J.G."/>
            <person name="Mavromatis K."/>
            <person name="Lykidis A."/>
            <person name="Kim E."/>
            <person name="Thompson L.S."/>
            <person name="Nolan M."/>
            <person name="Land M."/>
            <person name="Copeland A."/>
            <person name="Lapidus A."/>
            <person name="Lucas S."/>
            <person name="Detter C."/>
            <person name="Zhulin I.B."/>
            <person name="Olsen G.J."/>
            <person name="Whitman W."/>
            <person name="Mukhopadhyay B."/>
            <person name="Bristow J."/>
            <person name="Kyrpides N."/>
        </authorList>
    </citation>
    <scope>NUCLEOTIDE SEQUENCE [LARGE SCALE GENOMIC DNA]</scope>
    <source>
        <strain evidence="5">DSM 2475 / Hrk 5</strain>
    </source>
</reference>
<dbReference type="CAZy" id="GT2">
    <property type="family name" value="Glycosyltransferase Family 2"/>
</dbReference>
<dbReference type="Gene3D" id="3.90.550.10">
    <property type="entry name" value="Spore Coat Polysaccharide Biosynthesis Protein SpsA, Chain A"/>
    <property type="match status" value="1"/>
</dbReference>
<feature type="transmembrane region" description="Helical" evidence="3">
    <location>
        <begin position="244"/>
        <end position="265"/>
    </location>
</feature>
<dbReference type="AlphaFoldDB" id="A1RWB7"/>
<gene>
    <name evidence="4" type="ordered locus">Tpen_0087</name>
</gene>
<dbReference type="RefSeq" id="WP_011751762.1">
    <property type="nucleotide sequence ID" value="NC_008698.1"/>
</dbReference>
<keyword evidence="5" id="KW-1185">Reference proteome</keyword>
<sequence>MSSSERARVSVIVTVYRHARRLRSLLEALCNQETSFPVEVIVVADEPDEEVLGILREKACVKSLVSENRRGKVRALNEAISLSQGDVLIFLDNDVTVQDRKFVEKIYKWLQDFDVAEIKKIARVDTFIGKLVYYDYMSFGVASYIFEKRVKRCAGLNGAAMAFTRKALKELGGYRNVVLEDMDIGFRSFFHGFRYKYIWDTEVVVDPPSSLREWLNQRLRWSVGAWTWIDDYVFHFSKIASIDYALESFAALFAMFPGGIVYASILLAEGLPLLKLGLLAGSTVGGLFAPLVPVLAIYETVSMFLPPLPLSLVAIAVAYSALVVPIAYRIGYKVKPQHFATYILFYSTLWFTVMLAGFIRVFVFRKRDVTGWQL</sequence>
<dbReference type="Proteomes" id="UP000000641">
    <property type="component" value="Chromosome"/>
</dbReference>
<dbReference type="EMBL" id="CP000505">
    <property type="protein sequence ID" value="ABL77497.1"/>
    <property type="molecule type" value="Genomic_DNA"/>
</dbReference>
<keyword evidence="1" id="KW-0328">Glycosyltransferase</keyword>
<dbReference type="GeneID" id="4601398"/>
<dbReference type="Pfam" id="PF13641">
    <property type="entry name" value="Glyco_tranf_2_3"/>
    <property type="match status" value="1"/>
</dbReference>
<dbReference type="SUPFAM" id="SSF53448">
    <property type="entry name" value="Nucleotide-diphospho-sugar transferases"/>
    <property type="match status" value="1"/>
</dbReference>
<feature type="transmembrane region" description="Helical" evidence="3">
    <location>
        <begin position="277"/>
        <end position="298"/>
    </location>
</feature>
<evidence type="ECO:0000256" key="3">
    <source>
        <dbReference type="SAM" id="Phobius"/>
    </source>
</evidence>
<keyword evidence="3" id="KW-1133">Transmembrane helix</keyword>
<dbReference type="KEGG" id="tpe:Tpen_0087"/>
<proteinExistence type="predicted"/>
<evidence type="ECO:0000256" key="1">
    <source>
        <dbReference type="ARBA" id="ARBA00022676"/>
    </source>
</evidence>
<evidence type="ECO:0000313" key="5">
    <source>
        <dbReference type="Proteomes" id="UP000000641"/>
    </source>
</evidence>
<dbReference type="PANTHER" id="PTHR43630:SF1">
    <property type="entry name" value="POLY-BETA-1,6-N-ACETYL-D-GLUCOSAMINE SYNTHASE"/>
    <property type="match status" value="1"/>
</dbReference>
<evidence type="ECO:0000256" key="2">
    <source>
        <dbReference type="ARBA" id="ARBA00022679"/>
    </source>
</evidence>
<dbReference type="InterPro" id="IPR029044">
    <property type="entry name" value="Nucleotide-diphossugar_trans"/>
</dbReference>
<organism evidence="4 5">
    <name type="scientific">Thermofilum pendens (strain DSM 2475 / Hrk 5)</name>
    <dbReference type="NCBI Taxonomy" id="368408"/>
    <lineage>
        <taxon>Archaea</taxon>
        <taxon>Thermoproteota</taxon>
        <taxon>Thermoprotei</taxon>
        <taxon>Thermofilales</taxon>
        <taxon>Thermofilaceae</taxon>
        <taxon>Thermofilum</taxon>
    </lineage>
</organism>
<feature type="transmembrane region" description="Helical" evidence="3">
    <location>
        <begin position="343"/>
        <end position="363"/>
    </location>
</feature>
<dbReference type="eggNOG" id="arCOG01389">
    <property type="taxonomic scope" value="Archaea"/>
</dbReference>
<name>A1RWB7_THEPD</name>
<dbReference type="OrthoDB" id="46222at2157"/>
<feature type="transmembrane region" description="Helical" evidence="3">
    <location>
        <begin position="310"/>
        <end position="331"/>
    </location>
</feature>
<dbReference type="EnsemblBacteria" id="ABL77497">
    <property type="protein sequence ID" value="ABL77497"/>
    <property type="gene ID" value="Tpen_0087"/>
</dbReference>
<accession>A1RWB7</accession>
<evidence type="ECO:0000313" key="4">
    <source>
        <dbReference type="EMBL" id="ABL77497.1"/>
    </source>
</evidence>
<dbReference type="STRING" id="368408.Tpen_0087"/>